<accession>A0ABU7HUI2</accession>
<protein>
    <submittedName>
        <fullName evidence="1">Uncharacterized protein</fullName>
    </submittedName>
</protein>
<dbReference type="Proteomes" id="UP001335100">
    <property type="component" value="Unassembled WGS sequence"/>
</dbReference>
<dbReference type="RefSeq" id="WP_330075960.1">
    <property type="nucleotide sequence ID" value="NZ_JAZDQJ010000022.1"/>
</dbReference>
<keyword evidence="2" id="KW-1185">Reference proteome</keyword>
<evidence type="ECO:0000313" key="1">
    <source>
        <dbReference type="EMBL" id="MEE1935207.1"/>
    </source>
</evidence>
<evidence type="ECO:0000313" key="2">
    <source>
        <dbReference type="Proteomes" id="UP001335100"/>
    </source>
</evidence>
<reference evidence="1 2" key="1">
    <citation type="submission" date="2024-01" db="EMBL/GenBank/DDBJ databases">
        <title>Unpublished Manusciprt.</title>
        <authorList>
            <person name="Duman M."/>
            <person name="Valdes E.G."/>
            <person name="Ajmi N."/>
            <person name="Altun S."/>
            <person name="Saticioglu I.B."/>
        </authorList>
    </citation>
    <scope>NUCLEOTIDE SEQUENCE [LARGE SCALE GENOMIC DNA]</scope>
    <source>
        <strain evidence="1 2">148P</strain>
    </source>
</reference>
<comment type="caution">
    <text evidence="1">The sequence shown here is derived from an EMBL/GenBank/DDBJ whole genome shotgun (WGS) entry which is preliminary data.</text>
</comment>
<name>A0ABU7HUI2_9PSED</name>
<organism evidence="1 2">
    <name type="scientific">Pseudomonas ulcerans</name>
    <dbReference type="NCBI Taxonomy" id="3115852"/>
    <lineage>
        <taxon>Bacteria</taxon>
        <taxon>Pseudomonadati</taxon>
        <taxon>Pseudomonadota</taxon>
        <taxon>Gammaproteobacteria</taxon>
        <taxon>Pseudomonadales</taxon>
        <taxon>Pseudomonadaceae</taxon>
        <taxon>Pseudomonas</taxon>
    </lineage>
</organism>
<dbReference type="EMBL" id="JAZDQJ010000022">
    <property type="protein sequence ID" value="MEE1935207.1"/>
    <property type="molecule type" value="Genomic_DNA"/>
</dbReference>
<proteinExistence type="predicted"/>
<sequence length="58" mass="6481">MQKRLKAQSVLGWQDVFGDLADNEALRCLLGQWLALEANQAAAELAKVNARRAEQHYA</sequence>
<gene>
    <name evidence="1" type="ORF">V0R50_18410</name>
</gene>